<reference evidence="16 17" key="1">
    <citation type="journal article" date="2011" name="Genome Res.">
        <title>Phylogeny-wide analysis of social amoeba genomes highlights ancient origins for complex intercellular communication.</title>
        <authorList>
            <person name="Heidel A.J."/>
            <person name="Lawal H.M."/>
            <person name="Felder M."/>
            <person name="Schilde C."/>
            <person name="Helps N.R."/>
            <person name="Tunggal B."/>
            <person name="Rivero F."/>
            <person name="John U."/>
            <person name="Schleicher M."/>
            <person name="Eichinger L."/>
            <person name="Platzer M."/>
            <person name="Noegel A.A."/>
            <person name="Schaap P."/>
            <person name="Gloeckner G."/>
        </authorList>
    </citation>
    <scope>NUCLEOTIDE SEQUENCE [LARGE SCALE GENOMIC DNA]</scope>
    <source>
        <strain evidence="17">ATCC 26659 / Pp 5 / PN500</strain>
    </source>
</reference>
<dbReference type="Gene3D" id="1.10.150.50">
    <property type="entry name" value="Transcription Factor, Ets-1"/>
    <property type="match status" value="1"/>
</dbReference>
<comment type="caution">
    <text evidence="16">The sequence shown here is derived from an EMBL/GenBank/DDBJ whole genome shotgun (WGS) entry which is preliminary data.</text>
</comment>
<dbReference type="GO" id="GO:0005634">
    <property type="term" value="C:nucleus"/>
    <property type="evidence" value="ECO:0007669"/>
    <property type="project" value="UniProtKB-SubCell"/>
</dbReference>
<dbReference type="SUPFAM" id="SSF52980">
    <property type="entry name" value="Restriction endonuclease-like"/>
    <property type="match status" value="1"/>
</dbReference>
<name>D3AVP1_HETP5</name>
<evidence type="ECO:0000256" key="13">
    <source>
        <dbReference type="RuleBase" id="RU369042"/>
    </source>
</evidence>
<feature type="compositionally biased region" description="Basic residues" evidence="14">
    <location>
        <begin position="339"/>
        <end position="349"/>
    </location>
</feature>
<dbReference type="GO" id="GO:0000712">
    <property type="term" value="P:resolution of meiotic recombination intermediates"/>
    <property type="evidence" value="ECO:0007669"/>
    <property type="project" value="TreeGrafter"/>
</dbReference>
<dbReference type="InterPro" id="IPR042530">
    <property type="entry name" value="EME1/EME2_C"/>
</dbReference>
<dbReference type="GO" id="GO:0006308">
    <property type="term" value="P:DNA catabolic process"/>
    <property type="evidence" value="ECO:0007669"/>
    <property type="project" value="UniProtKB-UniRule"/>
</dbReference>
<evidence type="ECO:0000256" key="1">
    <source>
        <dbReference type="ARBA" id="ARBA00001946"/>
    </source>
</evidence>
<feature type="region of interest" description="Disordered" evidence="14">
    <location>
        <begin position="181"/>
        <end position="212"/>
    </location>
</feature>
<dbReference type="GO" id="GO:0008821">
    <property type="term" value="F:crossover junction DNA endonuclease activity"/>
    <property type="evidence" value="ECO:0007669"/>
    <property type="project" value="UniProtKB-UniRule"/>
</dbReference>
<evidence type="ECO:0000256" key="2">
    <source>
        <dbReference type="ARBA" id="ARBA00004123"/>
    </source>
</evidence>
<feature type="compositionally biased region" description="Acidic residues" evidence="14">
    <location>
        <begin position="355"/>
        <end position="376"/>
    </location>
</feature>
<protein>
    <recommendedName>
        <fullName evidence="13">Crossover junction endonuclease MUS81</fullName>
        <ecNumber evidence="13">3.1.22.-</ecNumber>
    </recommendedName>
</protein>
<dbReference type="InterPro" id="IPR013761">
    <property type="entry name" value="SAM/pointed_sf"/>
</dbReference>
<evidence type="ECO:0000256" key="12">
    <source>
        <dbReference type="ARBA" id="ARBA00023242"/>
    </source>
</evidence>
<dbReference type="GO" id="GO:0003677">
    <property type="term" value="F:DNA binding"/>
    <property type="evidence" value="ECO:0007669"/>
    <property type="project" value="UniProtKB-UniRule"/>
</dbReference>
<dbReference type="Pfam" id="PF00536">
    <property type="entry name" value="SAM_1"/>
    <property type="match status" value="1"/>
</dbReference>
<dbReference type="STRING" id="670386.D3AVP1"/>
<sequence>MKDSGIHKPVLIAIYCLNLVGCGKHIATLVSQIETRKREFSQSTKFNSNNNNNNNTIDNNGMNEIEDFLSNYNPPSSLAEWLESIKCSQYLDFFMQQGFEDVKDIRMIDQSLFDQFPDAIKFAHQKYILKAVNEYTKFQDIIKRIESGDTLLNNNNNNNISNSSSQQHYHNHSQNNESYDLEVLSESSSPISPIENNHKKNKYNNNNNNNNNNNMEVVEQYQDVYIDFNEPNVTNFNSDGKWPYIADSILKQRVELDVYNRSIRETLETNRIKTIEFDRASLKGVVFGHVEIELMQHRPEYKVEIEFSDYKSVILANCNNIDNGDDNDVSVTGGSSSSKKSRGGRRSYNKKRDDDSDFIVDNDYDYDDDDDNDFEEDYPKKRKRKSTTKNGSATPKTPGSGKKPYYPTFRSGAWAFMMALYVSTMRDDQPELKKPDILSFCTIYTDNKNIENSWSSSMKTLETNELVMRTSNSAYKLTPKGLQLGKKIYKSNEGEDLSPTQEGNGSPVDIHVLALDCIDGGGDNGNNNDSYLSTNNDLLNNSYDNPEADLYQLKDWSDSDDDVINYMLHNSPLTKEEMLKIRANSLVINSVQLLVDNREVKKGRDNSNLLQGLSRRNISFDLRTLPLGDFLWVAKAYCADDPQKSMFEVVLNLVIERKRLTDLKESSTDGRYADQKYRLARCGITKVFYLVEGDNTEMIIKDTFYEQCIAETSIYDRFQPMLTSGEEGTVLMLDNLHKMFERGAHQYLTDMTFADFEERSEHVPISIGGIFAQTLLSINGMTQTKATAILRRYPTQKSLYDAYYNLRFAEEAQSANLLALLCSTDSPNVSVGYQLSQFIYKLYKNVE</sequence>
<evidence type="ECO:0000256" key="5">
    <source>
        <dbReference type="ARBA" id="ARBA00022723"/>
    </source>
</evidence>
<evidence type="ECO:0000256" key="11">
    <source>
        <dbReference type="ARBA" id="ARBA00023204"/>
    </source>
</evidence>
<dbReference type="Gene3D" id="3.40.50.10130">
    <property type="match status" value="1"/>
</dbReference>
<dbReference type="Gene3D" id="1.10.10.10">
    <property type="entry name" value="Winged helix-like DNA-binding domain superfamily/Winged helix DNA-binding domain"/>
    <property type="match status" value="1"/>
</dbReference>
<dbReference type="EC" id="3.1.22.-" evidence="13"/>
<feature type="compositionally biased region" description="Low complexity" evidence="14">
    <location>
        <begin position="203"/>
        <end position="212"/>
    </location>
</feature>
<comment type="similarity">
    <text evidence="3 13">Belongs to the XPF family.</text>
</comment>
<keyword evidence="4 13" id="KW-0540">Nuclease</keyword>
<dbReference type="GO" id="GO:0048476">
    <property type="term" value="C:Holliday junction resolvase complex"/>
    <property type="evidence" value="ECO:0007669"/>
    <property type="project" value="UniProtKB-UniRule"/>
</dbReference>
<dbReference type="PROSITE" id="PS50105">
    <property type="entry name" value="SAM_DOMAIN"/>
    <property type="match status" value="1"/>
</dbReference>
<dbReference type="Proteomes" id="UP000001396">
    <property type="component" value="Unassembled WGS sequence"/>
</dbReference>
<dbReference type="Pfam" id="PF02732">
    <property type="entry name" value="ERCC4"/>
    <property type="match status" value="1"/>
</dbReference>
<keyword evidence="12 13" id="KW-0539">Nucleus</keyword>
<dbReference type="PANTHER" id="PTHR13451:SF0">
    <property type="entry name" value="CROSSOVER JUNCTION ENDONUCLEASE MUS81"/>
    <property type="match status" value="1"/>
</dbReference>
<organism evidence="16 17">
    <name type="scientific">Heterostelium pallidum (strain ATCC 26659 / Pp 5 / PN500)</name>
    <name type="common">Cellular slime mold</name>
    <name type="synonym">Polysphondylium pallidum</name>
    <dbReference type="NCBI Taxonomy" id="670386"/>
    <lineage>
        <taxon>Eukaryota</taxon>
        <taxon>Amoebozoa</taxon>
        <taxon>Evosea</taxon>
        <taxon>Eumycetozoa</taxon>
        <taxon>Dictyostelia</taxon>
        <taxon>Acytosteliales</taxon>
        <taxon>Acytosteliaceae</taxon>
        <taxon>Heterostelium</taxon>
    </lineage>
</organism>
<dbReference type="CDD" id="cd20074">
    <property type="entry name" value="XPF_nuclease_Mus81"/>
    <property type="match status" value="1"/>
</dbReference>
<evidence type="ECO:0000256" key="6">
    <source>
        <dbReference type="ARBA" id="ARBA00022759"/>
    </source>
</evidence>
<feature type="region of interest" description="Disordered" evidence="14">
    <location>
        <begin position="324"/>
        <end position="404"/>
    </location>
</feature>
<keyword evidence="8 13" id="KW-0378">Hydrolase</keyword>
<keyword evidence="10 13" id="KW-0233">DNA recombination</keyword>
<dbReference type="AlphaFoldDB" id="D3AVP1"/>
<evidence type="ECO:0000259" key="15">
    <source>
        <dbReference type="PROSITE" id="PS50105"/>
    </source>
</evidence>
<dbReference type="InterPro" id="IPR047417">
    <property type="entry name" value="WHD_MUS81"/>
</dbReference>
<dbReference type="GO" id="GO:0031573">
    <property type="term" value="P:mitotic intra-S DNA damage checkpoint signaling"/>
    <property type="evidence" value="ECO:0007669"/>
    <property type="project" value="TreeGrafter"/>
</dbReference>
<dbReference type="GO" id="GO:0046872">
    <property type="term" value="F:metal ion binding"/>
    <property type="evidence" value="ECO:0007669"/>
    <property type="project" value="UniProtKB-UniRule"/>
</dbReference>
<dbReference type="SMART" id="SM00891">
    <property type="entry name" value="ERCC4"/>
    <property type="match status" value="1"/>
</dbReference>
<evidence type="ECO:0000256" key="3">
    <source>
        <dbReference type="ARBA" id="ARBA00010015"/>
    </source>
</evidence>
<dbReference type="GeneID" id="31355690"/>
<keyword evidence="9 13" id="KW-0460">Magnesium</keyword>
<dbReference type="InterPro" id="IPR033309">
    <property type="entry name" value="Mus81"/>
</dbReference>
<dbReference type="InterPro" id="IPR006166">
    <property type="entry name" value="ERCC4_domain"/>
</dbReference>
<dbReference type="InterPro" id="IPR001660">
    <property type="entry name" value="SAM"/>
</dbReference>
<accession>D3AVP1</accession>
<dbReference type="SMART" id="SM00454">
    <property type="entry name" value="SAM"/>
    <property type="match status" value="1"/>
</dbReference>
<dbReference type="EMBL" id="ADBJ01000002">
    <property type="protein sequence ID" value="EFA86364.1"/>
    <property type="molecule type" value="Genomic_DNA"/>
</dbReference>
<dbReference type="RefSeq" id="XP_020438469.1">
    <property type="nucleotide sequence ID" value="XM_020571195.1"/>
</dbReference>
<evidence type="ECO:0000256" key="10">
    <source>
        <dbReference type="ARBA" id="ARBA00023172"/>
    </source>
</evidence>
<dbReference type="InterPro" id="IPR047416">
    <property type="entry name" value="XPF_nuclease_Mus81"/>
</dbReference>
<dbReference type="InParanoid" id="D3AVP1"/>
<feature type="domain" description="SAM" evidence="15">
    <location>
        <begin position="73"/>
        <end position="138"/>
    </location>
</feature>
<evidence type="ECO:0000256" key="8">
    <source>
        <dbReference type="ARBA" id="ARBA00022801"/>
    </source>
</evidence>
<evidence type="ECO:0000256" key="14">
    <source>
        <dbReference type="SAM" id="MobiDB-lite"/>
    </source>
</evidence>
<dbReference type="Gene3D" id="1.10.150.670">
    <property type="entry name" value="Crossover junction endonuclease EME1, DNA-binding domain"/>
    <property type="match status" value="1"/>
</dbReference>
<dbReference type="InterPro" id="IPR011335">
    <property type="entry name" value="Restrct_endonuc-II-like"/>
</dbReference>
<keyword evidence="6 13" id="KW-0255">Endonuclease</keyword>
<feature type="compositionally biased region" description="Polar residues" evidence="14">
    <location>
        <begin position="388"/>
        <end position="397"/>
    </location>
</feature>
<evidence type="ECO:0000256" key="9">
    <source>
        <dbReference type="ARBA" id="ARBA00022842"/>
    </source>
</evidence>
<keyword evidence="11 13" id="KW-0234">DNA repair</keyword>
<dbReference type="InterPro" id="IPR036388">
    <property type="entry name" value="WH-like_DNA-bd_sf"/>
</dbReference>
<evidence type="ECO:0000256" key="4">
    <source>
        <dbReference type="ARBA" id="ARBA00022722"/>
    </source>
</evidence>
<dbReference type="CDD" id="cd21036">
    <property type="entry name" value="WH_MUS81"/>
    <property type="match status" value="1"/>
</dbReference>
<keyword evidence="17" id="KW-1185">Reference proteome</keyword>
<dbReference type="SUPFAM" id="SSF47769">
    <property type="entry name" value="SAM/Pointed domain"/>
    <property type="match status" value="1"/>
</dbReference>
<comment type="function">
    <text evidence="13">Interacts with EME1 to form a DNA structure-specific endonuclease with substrate preference for branched DNA structures with a 5'-end at the branch nick. Typical substrates include 3'-flap structures, D-loops, replication forks and nicked Holliday junctions. May be required in mitosis for the processing of stalled or collapsed replication fork intermediates. May be required in meiosis for the repair of meiosis-specific double strand breaks subsequent to single-end invasion (SEI).</text>
</comment>
<keyword evidence="7 13" id="KW-0227">DNA damage</keyword>
<comment type="subcellular location">
    <subcellularLocation>
        <location evidence="2 13">Nucleus</location>
    </subcellularLocation>
</comment>
<comment type="subunit">
    <text evidence="13">Interacts with EME1.</text>
</comment>
<comment type="cofactor">
    <cofactor evidence="1 13">
        <name>Mg(2+)</name>
        <dbReference type="ChEBI" id="CHEBI:18420"/>
    </cofactor>
</comment>
<dbReference type="GO" id="GO:0000727">
    <property type="term" value="P:double-strand break repair via break-induced replication"/>
    <property type="evidence" value="ECO:0007669"/>
    <property type="project" value="UniProtKB-UniRule"/>
</dbReference>
<feature type="compositionally biased region" description="Low complexity" evidence="14">
    <location>
        <begin position="185"/>
        <end position="195"/>
    </location>
</feature>
<keyword evidence="5 13" id="KW-0479">Metal-binding</keyword>
<evidence type="ECO:0000313" key="17">
    <source>
        <dbReference type="Proteomes" id="UP000001396"/>
    </source>
</evidence>
<gene>
    <name evidence="16" type="ORF">PPL_00156</name>
</gene>
<evidence type="ECO:0000313" key="16">
    <source>
        <dbReference type="EMBL" id="EFA86364.1"/>
    </source>
</evidence>
<evidence type="ECO:0000256" key="7">
    <source>
        <dbReference type="ARBA" id="ARBA00022763"/>
    </source>
</evidence>
<dbReference type="PANTHER" id="PTHR13451">
    <property type="entry name" value="CLASS II CROSSOVER JUNCTION ENDONUCLEASE MUS81"/>
    <property type="match status" value="1"/>
</dbReference>
<dbReference type="GO" id="GO:0048257">
    <property type="term" value="F:3'-flap endonuclease activity"/>
    <property type="evidence" value="ECO:0007669"/>
    <property type="project" value="TreeGrafter"/>
</dbReference>
<proteinExistence type="inferred from homology"/>